<organism evidence="2 3">
    <name type="scientific">Streptomyces venezuelae</name>
    <dbReference type="NCBI Taxonomy" id="54571"/>
    <lineage>
        <taxon>Bacteria</taxon>
        <taxon>Bacillati</taxon>
        <taxon>Actinomycetota</taxon>
        <taxon>Actinomycetes</taxon>
        <taxon>Kitasatosporales</taxon>
        <taxon>Streptomycetaceae</taxon>
        <taxon>Streptomyces</taxon>
    </lineage>
</organism>
<dbReference type="InterPro" id="IPR004360">
    <property type="entry name" value="Glyas_Fos-R_dOase_dom"/>
</dbReference>
<proteinExistence type="predicted"/>
<dbReference type="EMBL" id="CP029189">
    <property type="protein sequence ID" value="QES58670.1"/>
    <property type="molecule type" value="Genomic_DNA"/>
</dbReference>
<dbReference type="SUPFAM" id="SSF54593">
    <property type="entry name" value="Glyoxalase/Bleomycin resistance protein/Dihydroxybiphenyl dioxygenase"/>
    <property type="match status" value="1"/>
</dbReference>
<dbReference type="PANTHER" id="PTHR36503:SF1">
    <property type="entry name" value="BLR2520 PROTEIN"/>
    <property type="match status" value="1"/>
</dbReference>
<dbReference type="Proteomes" id="UP000324101">
    <property type="component" value="Chromosome"/>
</dbReference>
<name>A0A5P2DW30_STRVZ</name>
<reference evidence="2 3" key="1">
    <citation type="submission" date="2018-05" db="EMBL/GenBank/DDBJ databases">
        <title>Streptomyces venezuelae.</title>
        <authorList>
            <person name="Kim W."/>
            <person name="Lee N."/>
            <person name="Cho B.-K."/>
        </authorList>
    </citation>
    <scope>NUCLEOTIDE SEQUENCE [LARGE SCALE GENOMIC DNA]</scope>
    <source>
        <strain evidence="2 3">ATCC 21018</strain>
    </source>
</reference>
<evidence type="ECO:0000313" key="2">
    <source>
        <dbReference type="EMBL" id="QES58670.1"/>
    </source>
</evidence>
<dbReference type="Pfam" id="PF00903">
    <property type="entry name" value="Glyoxalase"/>
    <property type="match status" value="1"/>
</dbReference>
<dbReference type="PROSITE" id="PS51819">
    <property type="entry name" value="VOC"/>
    <property type="match status" value="1"/>
</dbReference>
<accession>A0A5P2DW30</accession>
<evidence type="ECO:0000259" key="1">
    <source>
        <dbReference type="PROSITE" id="PS51819"/>
    </source>
</evidence>
<dbReference type="InterPro" id="IPR029068">
    <property type="entry name" value="Glyas_Bleomycin-R_OHBP_Dase"/>
</dbReference>
<dbReference type="OrthoDB" id="9798430at2"/>
<sequence>MEQRITLVTLGVCDLARAKGFYEALGWRGQEVEETVFFQAGGLALVLWDRDKLARDCGVEPGPGGGFGGIVLAHNVRSETEVDEVLAAAGRSGGTVTRPAAFNAIGFYSGAFTDPDGHCWEVAHNPGFPLAADGSLTLPDLGGPKT</sequence>
<dbReference type="RefSeq" id="WP_150256081.1">
    <property type="nucleotide sequence ID" value="NZ_CP029189.1"/>
</dbReference>
<dbReference type="Gene3D" id="3.10.180.10">
    <property type="entry name" value="2,3-Dihydroxybiphenyl 1,2-Dioxygenase, domain 1"/>
    <property type="match status" value="1"/>
</dbReference>
<dbReference type="InterPro" id="IPR037523">
    <property type="entry name" value="VOC_core"/>
</dbReference>
<protein>
    <submittedName>
        <fullName evidence="2">Glyoxalase</fullName>
    </submittedName>
</protein>
<evidence type="ECO:0000313" key="3">
    <source>
        <dbReference type="Proteomes" id="UP000324101"/>
    </source>
</evidence>
<gene>
    <name evidence="2" type="ORF">DEJ51_03205</name>
</gene>
<feature type="domain" description="VOC" evidence="1">
    <location>
        <begin position="4"/>
        <end position="125"/>
    </location>
</feature>
<dbReference type="AlphaFoldDB" id="A0A5P2DW30"/>
<dbReference type="PANTHER" id="PTHR36503">
    <property type="entry name" value="BLR2520 PROTEIN"/>
    <property type="match status" value="1"/>
</dbReference>